<organism evidence="1 2">
    <name type="scientific">Dothistroma septosporum (strain NZE10 / CBS 128990)</name>
    <name type="common">Red band needle blight fungus</name>
    <name type="synonym">Mycosphaerella pini</name>
    <dbReference type="NCBI Taxonomy" id="675120"/>
    <lineage>
        <taxon>Eukaryota</taxon>
        <taxon>Fungi</taxon>
        <taxon>Dikarya</taxon>
        <taxon>Ascomycota</taxon>
        <taxon>Pezizomycotina</taxon>
        <taxon>Dothideomycetes</taxon>
        <taxon>Dothideomycetidae</taxon>
        <taxon>Mycosphaerellales</taxon>
        <taxon>Mycosphaerellaceae</taxon>
        <taxon>Dothistroma</taxon>
    </lineage>
</organism>
<proteinExistence type="predicted"/>
<reference evidence="1 2" key="2">
    <citation type="journal article" date="2012" name="PLoS Pathog.">
        <title>Diverse lifestyles and strategies of plant pathogenesis encoded in the genomes of eighteen Dothideomycetes fungi.</title>
        <authorList>
            <person name="Ohm R.A."/>
            <person name="Feau N."/>
            <person name="Henrissat B."/>
            <person name="Schoch C.L."/>
            <person name="Horwitz B.A."/>
            <person name="Barry K.W."/>
            <person name="Condon B.J."/>
            <person name="Copeland A.C."/>
            <person name="Dhillon B."/>
            <person name="Glaser F."/>
            <person name="Hesse C.N."/>
            <person name="Kosti I."/>
            <person name="LaButti K."/>
            <person name="Lindquist E.A."/>
            <person name="Lucas S."/>
            <person name="Salamov A.A."/>
            <person name="Bradshaw R.E."/>
            <person name="Ciuffetti L."/>
            <person name="Hamelin R.C."/>
            <person name="Kema G.H.J."/>
            <person name="Lawrence C."/>
            <person name="Scott J.A."/>
            <person name="Spatafora J.W."/>
            <person name="Turgeon B.G."/>
            <person name="de Wit P.J.G.M."/>
            <person name="Zhong S."/>
            <person name="Goodwin S.B."/>
            <person name="Grigoriev I.V."/>
        </authorList>
    </citation>
    <scope>NUCLEOTIDE SEQUENCE [LARGE SCALE GENOMIC DNA]</scope>
    <source>
        <strain evidence="2">NZE10 / CBS 128990</strain>
    </source>
</reference>
<dbReference type="Proteomes" id="UP000016933">
    <property type="component" value="Unassembled WGS sequence"/>
</dbReference>
<name>N1Q4K4_DOTSN</name>
<dbReference type="HOGENOM" id="CLU_383100_0_0_1"/>
<evidence type="ECO:0000313" key="1">
    <source>
        <dbReference type="EMBL" id="EME50303.1"/>
    </source>
</evidence>
<dbReference type="AlphaFoldDB" id="N1Q4K4"/>
<sequence>MAPKIITYRHIPEGWGGTFPSNASTPMIGTRNYITCVGIYFLIGNGTVFAAHVNASIQPSDWSSYIADHPSAGQPDVCEGDEGDALQEKVLVRLQQTARDGNWDPENIDRSKIILTCSEYNGHPIVGKFVVKAIKQFFRMEEDPHVHDQCHGFTVDATGDDPILMPWNGFADWADSMVEVKNRWWSQRIDGQLHYFRAGDLTKNDGLEEWKFTASPELQVWCIVVEKQAGEYDCISTSPYLICFRMHCFGEVVAEPQRSRLFALPSKTKPMFAVRTGDDPDLPVTLPSAVFKFLDPENSYEDLNTPPYLRRSRRRFPAFFVNHQRHQNTKLHYHLPWIIRPRSQSRSQTSYTQSTNLTKGIGKVISLSSLIKSHLPFGTRNCRSCVGLFLPLPLPTNNSSYVAHINARVLCKSKDDHGEKKYNRVASASEVAQIKAIALTRLHAIFAKNDWAKDAVDIPRIALICIWVDIAGGVGQATGCRSLDSGKCGISEERSAPRSSVRWSMRKPREDSTGLPCLEQSAVLLNGCLLTRYRSAALLRHGEFTATQAMHPSPEPQTITYRNTPEGFGIDGTRCHLAHINATIQIQDSRNSLRRVQGDEGRRLERLVLSKLRHAAREGCWKPNEIDPSNIVVVCPRPDDSLTGYYVINAIATFFDGRGVPWLCNPSREREAVHAAREGFDRADPSDKVWVQEVQDRPYRFVAEEEEEGFARDDWAPEVTRA</sequence>
<keyword evidence="2" id="KW-1185">Reference proteome</keyword>
<gene>
    <name evidence="1" type="ORF">DOTSEDRAFT_77344</name>
</gene>
<accession>N1Q4K4</accession>
<dbReference type="EMBL" id="KB446535">
    <property type="protein sequence ID" value="EME50303.1"/>
    <property type="molecule type" value="Genomic_DNA"/>
</dbReference>
<evidence type="ECO:0000313" key="2">
    <source>
        <dbReference type="Proteomes" id="UP000016933"/>
    </source>
</evidence>
<protein>
    <submittedName>
        <fullName evidence="1">Uncharacterized protein</fullName>
    </submittedName>
</protein>
<reference evidence="2" key="1">
    <citation type="journal article" date="2012" name="PLoS Genet.">
        <title>The genomes of the fungal plant pathogens Cladosporium fulvum and Dothistroma septosporum reveal adaptation to different hosts and lifestyles but also signatures of common ancestry.</title>
        <authorList>
            <person name="de Wit P.J.G.M."/>
            <person name="van der Burgt A."/>
            <person name="Oekmen B."/>
            <person name="Stergiopoulos I."/>
            <person name="Abd-Elsalam K.A."/>
            <person name="Aerts A.L."/>
            <person name="Bahkali A.H."/>
            <person name="Beenen H.G."/>
            <person name="Chettri P."/>
            <person name="Cox M.P."/>
            <person name="Datema E."/>
            <person name="de Vries R.P."/>
            <person name="Dhillon B."/>
            <person name="Ganley A.R."/>
            <person name="Griffiths S.A."/>
            <person name="Guo Y."/>
            <person name="Hamelin R.C."/>
            <person name="Henrissat B."/>
            <person name="Kabir M.S."/>
            <person name="Jashni M.K."/>
            <person name="Kema G."/>
            <person name="Klaubauf S."/>
            <person name="Lapidus A."/>
            <person name="Levasseur A."/>
            <person name="Lindquist E."/>
            <person name="Mehrabi R."/>
            <person name="Ohm R.A."/>
            <person name="Owen T.J."/>
            <person name="Salamov A."/>
            <person name="Schwelm A."/>
            <person name="Schijlen E."/>
            <person name="Sun H."/>
            <person name="van den Burg H.A."/>
            <person name="van Ham R.C.H.J."/>
            <person name="Zhang S."/>
            <person name="Goodwin S.B."/>
            <person name="Grigoriev I.V."/>
            <person name="Collemare J."/>
            <person name="Bradshaw R.E."/>
        </authorList>
    </citation>
    <scope>NUCLEOTIDE SEQUENCE [LARGE SCALE GENOMIC DNA]</scope>
    <source>
        <strain evidence="2">NZE10 / CBS 128990</strain>
    </source>
</reference>